<dbReference type="GO" id="GO:0003951">
    <property type="term" value="F:NAD+ kinase activity"/>
    <property type="evidence" value="ECO:0007669"/>
    <property type="project" value="InterPro"/>
</dbReference>
<gene>
    <name evidence="1" type="ORF">MicloDRAFT_00027790</name>
</gene>
<evidence type="ECO:0000313" key="1">
    <source>
        <dbReference type="EMBL" id="EIM26230.1"/>
    </source>
</evidence>
<dbReference type="EMBL" id="JH660645">
    <property type="protein sequence ID" value="EIM26230.1"/>
    <property type="molecule type" value="Genomic_DNA"/>
</dbReference>
<dbReference type="AlphaFoldDB" id="I4YQI8"/>
<dbReference type="STRING" id="864069.MicloDRAFT_00027790"/>
<dbReference type="GO" id="GO:0019674">
    <property type="term" value="P:NAD+ metabolic process"/>
    <property type="evidence" value="ECO:0007669"/>
    <property type="project" value="InterPro"/>
</dbReference>
<dbReference type="Pfam" id="PF20143">
    <property type="entry name" value="NAD_kinase_C"/>
    <property type="match status" value="1"/>
</dbReference>
<dbReference type="InterPro" id="IPR016064">
    <property type="entry name" value="NAD/diacylglycerol_kinase_sf"/>
</dbReference>
<evidence type="ECO:0000313" key="2">
    <source>
        <dbReference type="Proteomes" id="UP000003947"/>
    </source>
</evidence>
<reference evidence="1 2" key="1">
    <citation type="submission" date="2012-02" db="EMBL/GenBank/DDBJ databases">
        <title>Improved High-Quality Draft sequence of Microvirga sp. WSM3557.</title>
        <authorList>
            <consortium name="US DOE Joint Genome Institute"/>
            <person name="Lucas S."/>
            <person name="Han J."/>
            <person name="Lapidus A."/>
            <person name="Cheng J.-F."/>
            <person name="Goodwin L."/>
            <person name="Pitluck S."/>
            <person name="Peters L."/>
            <person name="Zhang X."/>
            <person name="Detter J.C."/>
            <person name="Han C."/>
            <person name="Tapia R."/>
            <person name="Land M."/>
            <person name="Hauser L."/>
            <person name="Kyrpides N."/>
            <person name="Ivanova N."/>
            <person name="Pagani I."/>
            <person name="Brau L."/>
            <person name="Yates R."/>
            <person name="O'Hara G."/>
            <person name="Rui T."/>
            <person name="Howieson J."/>
            <person name="Reeve W."/>
            <person name="Woyke T."/>
        </authorList>
    </citation>
    <scope>NUCLEOTIDE SEQUENCE [LARGE SCALE GENOMIC DNA]</scope>
    <source>
        <strain evidence="1 2">WSM3557</strain>
    </source>
</reference>
<organism evidence="1 2">
    <name type="scientific">Microvirga lotononidis</name>
    <dbReference type="NCBI Taxonomy" id="864069"/>
    <lineage>
        <taxon>Bacteria</taxon>
        <taxon>Pseudomonadati</taxon>
        <taxon>Pseudomonadota</taxon>
        <taxon>Alphaproteobacteria</taxon>
        <taxon>Hyphomicrobiales</taxon>
        <taxon>Methylobacteriaceae</taxon>
        <taxon>Microvirga</taxon>
    </lineage>
</organism>
<dbReference type="SUPFAM" id="SSF111331">
    <property type="entry name" value="NAD kinase/diacylglycerol kinase-like"/>
    <property type="match status" value="1"/>
</dbReference>
<dbReference type="HOGENOM" id="CLU_1433022_0_0_5"/>
<accession>I4YQI8</accession>
<name>I4YQI8_9HYPH</name>
<proteinExistence type="predicted"/>
<sequence length="189" mass="20440">MPFRVEDLPKRIQAATSIQLSPLRAGSTDAAGRVRTAFGINEITLVRQTRQSAKLLLTVNGIERPRPVIGDGTLVATPVGSTAYNRSAGSPSLPLSSRLLVLIGLALSPASGWAHAVLEDDAVIEIEVIDPGHHPVRLETDIHDEPAIHRVRITKSEEHSLTLLFDPEAHPHERNLQARLDPASAYGAR</sequence>
<keyword evidence="2" id="KW-1185">Reference proteome</keyword>
<dbReference type="Proteomes" id="UP000003947">
    <property type="component" value="Unassembled WGS sequence"/>
</dbReference>
<protein>
    <submittedName>
        <fullName evidence="1">Putative sugar kinase</fullName>
    </submittedName>
</protein>
<keyword evidence="1" id="KW-0808">Transferase</keyword>
<dbReference type="eggNOG" id="COG0061">
    <property type="taxonomic scope" value="Bacteria"/>
</dbReference>
<dbReference type="RefSeq" id="WP_009492003.1">
    <property type="nucleotide sequence ID" value="NZ_CP141049.1"/>
</dbReference>
<dbReference type="PATRIC" id="fig|864069.3.peg.3005"/>
<dbReference type="InterPro" id="IPR017437">
    <property type="entry name" value="ATP-NAD_kinase_PpnK-typ_C"/>
</dbReference>
<keyword evidence="1" id="KW-0418">Kinase</keyword>
<dbReference type="Gene3D" id="2.60.200.30">
    <property type="entry name" value="Probable inorganic polyphosphate/atp-NAD kinase, domain 2"/>
    <property type="match status" value="1"/>
</dbReference>